<keyword evidence="2" id="KW-1185">Reference proteome</keyword>
<dbReference type="EMBL" id="JASPKY010000396">
    <property type="protein sequence ID" value="KAK9702255.1"/>
    <property type="molecule type" value="Genomic_DNA"/>
</dbReference>
<name>A0AAW1JF12_POPJA</name>
<dbReference type="Proteomes" id="UP001458880">
    <property type="component" value="Unassembled WGS sequence"/>
</dbReference>
<dbReference type="InterPro" id="IPR012337">
    <property type="entry name" value="RNaseH-like_sf"/>
</dbReference>
<evidence type="ECO:0000313" key="1">
    <source>
        <dbReference type="EMBL" id="KAK9702255.1"/>
    </source>
</evidence>
<dbReference type="AlphaFoldDB" id="A0AAW1JF12"/>
<dbReference type="SUPFAM" id="SSF53098">
    <property type="entry name" value="Ribonuclease H-like"/>
    <property type="match status" value="1"/>
</dbReference>
<proteinExistence type="predicted"/>
<accession>A0AAW1JF12</accession>
<organism evidence="1 2">
    <name type="scientific">Popillia japonica</name>
    <name type="common">Japanese beetle</name>
    <dbReference type="NCBI Taxonomy" id="7064"/>
    <lineage>
        <taxon>Eukaryota</taxon>
        <taxon>Metazoa</taxon>
        <taxon>Ecdysozoa</taxon>
        <taxon>Arthropoda</taxon>
        <taxon>Hexapoda</taxon>
        <taxon>Insecta</taxon>
        <taxon>Pterygota</taxon>
        <taxon>Neoptera</taxon>
        <taxon>Endopterygota</taxon>
        <taxon>Coleoptera</taxon>
        <taxon>Polyphaga</taxon>
        <taxon>Scarabaeiformia</taxon>
        <taxon>Scarabaeidae</taxon>
        <taxon>Rutelinae</taxon>
        <taxon>Popillia</taxon>
    </lineage>
</organism>
<sequence>MLERFLKLKDEIRTILLRFPKSPRILTASEIQEAQEVITLLKPIEAASKEICGDHYITASKIIPIVNMLHQKVLDLNFETQAGQCLKKAFDREMARRFGKINDVHLLAIATLMDPR</sequence>
<reference evidence="1 2" key="1">
    <citation type="journal article" date="2024" name="BMC Genomics">
        <title>De novo assembly and annotation of Popillia japonica's genome with initial clues to its potential as an invasive pest.</title>
        <authorList>
            <person name="Cucini C."/>
            <person name="Boschi S."/>
            <person name="Funari R."/>
            <person name="Cardaioli E."/>
            <person name="Iannotti N."/>
            <person name="Marturano G."/>
            <person name="Paoli F."/>
            <person name="Bruttini M."/>
            <person name="Carapelli A."/>
            <person name="Frati F."/>
            <person name="Nardi F."/>
        </authorList>
    </citation>
    <scope>NUCLEOTIDE SEQUENCE [LARGE SCALE GENOMIC DNA]</scope>
    <source>
        <strain evidence="1">DMR45628</strain>
    </source>
</reference>
<protein>
    <submittedName>
        <fullName evidence="1">Uncharacterized protein</fullName>
    </submittedName>
</protein>
<comment type="caution">
    <text evidence="1">The sequence shown here is derived from an EMBL/GenBank/DDBJ whole genome shotgun (WGS) entry which is preliminary data.</text>
</comment>
<gene>
    <name evidence="1" type="ORF">QE152_g30058</name>
</gene>
<evidence type="ECO:0000313" key="2">
    <source>
        <dbReference type="Proteomes" id="UP001458880"/>
    </source>
</evidence>